<dbReference type="RefSeq" id="WP_206560401.1">
    <property type="nucleotide sequence ID" value="NZ_JAFKCZ010000006.1"/>
</dbReference>
<organism evidence="4 5">
    <name type="scientific">Parahaliea mediterranea</name>
    <dbReference type="NCBI Taxonomy" id="651086"/>
    <lineage>
        <taxon>Bacteria</taxon>
        <taxon>Pseudomonadati</taxon>
        <taxon>Pseudomonadota</taxon>
        <taxon>Gammaproteobacteria</taxon>
        <taxon>Cellvibrionales</taxon>
        <taxon>Halieaceae</taxon>
        <taxon>Parahaliea</taxon>
    </lineage>
</organism>
<reference evidence="4" key="1">
    <citation type="submission" date="2021-02" db="EMBL/GenBank/DDBJ databases">
        <title>PHA producing bacteria isolated from coastal sediment in Guangdong, Shenzhen.</title>
        <authorList>
            <person name="Zheng W."/>
            <person name="Yu S."/>
            <person name="Huang Y."/>
        </authorList>
    </citation>
    <scope>NUCLEOTIDE SEQUENCE</scope>
    <source>
        <strain evidence="4">TN14-10</strain>
    </source>
</reference>
<dbReference type="Gene3D" id="2.60.40.10">
    <property type="entry name" value="Immunoglobulins"/>
    <property type="match status" value="1"/>
</dbReference>
<comment type="caution">
    <text evidence="4">The sequence shown here is derived from an EMBL/GenBank/DDBJ whole genome shotgun (WGS) entry which is preliminary data.</text>
</comment>
<feature type="signal peptide" evidence="2">
    <location>
        <begin position="1"/>
        <end position="26"/>
    </location>
</feature>
<feature type="transmembrane region" description="Helical" evidence="1">
    <location>
        <begin position="79"/>
        <end position="107"/>
    </location>
</feature>
<keyword evidence="2" id="KW-0732">Signal</keyword>
<accession>A0A939DF43</accession>
<keyword evidence="1" id="KW-0812">Transmembrane</keyword>
<evidence type="ECO:0000259" key="3">
    <source>
        <dbReference type="Pfam" id="PF09134"/>
    </source>
</evidence>
<feature type="domain" description="Invasin" evidence="3">
    <location>
        <begin position="173"/>
        <end position="268"/>
    </location>
</feature>
<keyword evidence="1" id="KW-1133">Transmembrane helix</keyword>
<evidence type="ECO:0000313" key="4">
    <source>
        <dbReference type="EMBL" id="MBN7796963.1"/>
    </source>
</evidence>
<keyword evidence="5" id="KW-1185">Reference proteome</keyword>
<protein>
    <submittedName>
        <fullName evidence="4">Midcut-by-XrtH protein</fullName>
    </submittedName>
</protein>
<proteinExistence type="predicted"/>
<evidence type="ECO:0000256" key="1">
    <source>
        <dbReference type="SAM" id="Phobius"/>
    </source>
</evidence>
<dbReference type="InterPro" id="IPR015217">
    <property type="entry name" value="Invasin_dom_3"/>
</dbReference>
<dbReference type="Proteomes" id="UP000664303">
    <property type="component" value="Unassembled WGS sequence"/>
</dbReference>
<feature type="chain" id="PRO_5037714011" evidence="2">
    <location>
        <begin position="27"/>
        <end position="371"/>
    </location>
</feature>
<evidence type="ECO:0000256" key="2">
    <source>
        <dbReference type="SAM" id="SignalP"/>
    </source>
</evidence>
<dbReference type="NCBIfam" id="NF033207">
    <property type="entry name" value="midcut_by_XrtH"/>
    <property type="match status" value="1"/>
</dbReference>
<keyword evidence="1" id="KW-0472">Membrane</keyword>
<name>A0A939DF43_9GAMM</name>
<dbReference type="EMBL" id="JAFKCZ010000006">
    <property type="protein sequence ID" value="MBN7796963.1"/>
    <property type="molecule type" value="Genomic_DNA"/>
</dbReference>
<dbReference type="InterPro" id="IPR008964">
    <property type="entry name" value="Invasin/intimin_cell_adhesion"/>
</dbReference>
<gene>
    <name evidence="4" type="ORF">JYP50_10190</name>
</gene>
<dbReference type="SUPFAM" id="SSF49373">
    <property type="entry name" value="Invasin/intimin cell-adhesion fragments"/>
    <property type="match status" value="1"/>
</dbReference>
<evidence type="ECO:0000313" key="5">
    <source>
        <dbReference type="Proteomes" id="UP000664303"/>
    </source>
</evidence>
<feature type="transmembrane region" description="Helical" evidence="1">
    <location>
        <begin position="50"/>
        <end position="67"/>
    </location>
</feature>
<dbReference type="AlphaFoldDB" id="A0A939DF43"/>
<dbReference type="InterPro" id="IPR013783">
    <property type="entry name" value="Ig-like_fold"/>
</dbReference>
<dbReference type="Pfam" id="PF09134">
    <property type="entry name" value="Invasin_D3"/>
    <property type="match status" value="1"/>
</dbReference>
<sequence length="371" mass="38155">MNINRIKIYLSCGLLGLLDTPAPASAQALTGSISYSTASATAEPVPLPDYIIVALVLTISFFAYRQMRIHGLSRFPAWGAIVVSSLLALASLTTTAPAIALGLIVYLSNPDGGTVVITEDAMEVNNSSGVRLEIDGITAPPSCPSASPANECISGMQLDAGESCFTAFDCPFDASTSELAASPLLLKANMNSVVSVTLKKADGAPYGTSGGALTLESSPSTNVSFNNITDNGDGTYSANATATAAGTYEISATVGSDTLTQTANVKFTLVDAISSTISPTSLSGTEGDTLMDVTLTLRQADNSLVGHGGHTITFDGLAIDFGLASTSYLDNSDGTYSISTICDNGFHGYQDIDIRVDAVTIGSYRVSCASI</sequence>